<comment type="caution">
    <text evidence="2">The sequence shown here is derived from an EMBL/GenBank/DDBJ whole genome shotgun (WGS) entry which is preliminary data.</text>
</comment>
<dbReference type="CDD" id="cd12108">
    <property type="entry name" value="Hr-like"/>
    <property type="match status" value="1"/>
</dbReference>
<protein>
    <recommendedName>
        <fullName evidence="1">Hemerythrin-like domain-containing protein</fullName>
    </recommendedName>
</protein>
<name>A0A1T3P876_9ACTN</name>
<accession>A0A1T3P876</accession>
<proteinExistence type="predicted"/>
<keyword evidence="3" id="KW-1185">Reference proteome</keyword>
<dbReference type="InterPro" id="IPR012312">
    <property type="entry name" value="Hemerythrin-like"/>
</dbReference>
<dbReference type="AlphaFoldDB" id="A0A1T3P876"/>
<gene>
    <name evidence="2" type="ORF">B4N89_25540</name>
</gene>
<evidence type="ECO:0000259" key="1">
    <source>
        <dbReference type="Pfam" id="PF01814"/>
    </source>
</evidence>
<feature type="domain" description="Hemerythrin-like" evidence="1">
    <location>
        <begin position="21"/>
        <end position="152"/>
    </location>
</feature>
<sequence>MIAMTTTPITPAQAGFDTREMAVIHRGLRRESRLLIELIGAVEPGDTARAKVLAEHFDLYRLGLHGHHTGEDELLWPPLLARVDLEAELVLRMEAQHERVAGSLAAAEQSATAWAAGAGVAERDALVAALVEHRAALIEHLDDEEGELLPLAQRLLTAAEWHALGEHFVESTPKPQILLLLGIVLEDATDRERAQMLGGLPLQARLIWYVMGRPMYARMVRRVRG</sequence>
<evidence type="ECO:0000313" key="2">
    <source>
        <dbReference type="EMBL" id="OPC85297.1"/>
    </source>
</evidence>
<dbReference type="Proteomes" id="UP000190037">
    <property type="component" value="Unassembled WGS sequence"/>
</dbReference>
<dbReference type="OrthoDB" id="5197650at2"/>
<organism evidence="2 3">
    <name type="scientific">Embleya scabrispora</name>
    <dbReference type="NCBI Taxonomy" id="159449"/>
    <lineage>
        <taxon>Bacteria</taxon>
        <taxon>Bacillati</taxon>
        <taxon>Actinomycetota</taxon>
        <taxon>Actinomycetes</taxon>
        <taxon>Kitasatosporales</taxon>
        <taxon>Streptomycetaceae</taxon>
        <taxon>Embleya</taxon>
    </lineage>
</organism>
<dbReference type="Pfam" id="PF01814">
    <property type="entry name" value="Hemerythrin"/>
    <property type="match status" value="1"/>
</dbReference>
<evidence type="ECO:0000313" key="3">
    <source>
        <dbReference type="Proteomes" id="UP000190037"/>
    </source>
</evidence>
<dbReference type="STRING" id="159449.B4N89_25540"/>
<reference evidence="2 3" key="1">
    <citation type="submission" date="2017-03" db="EMBL/GenBank/DDBJ databases">
        <title>Draft genome sequence of Streptomyces scabrisporus NF3, endophyte isolated from Amphipterygium adstringens.</title>
        <authorList>
            <person name="Vazquez M."/>
            <person name="Ceapa C.D."/>
            <person name="Rodriguez Luna D."/>
            <person name="Sanchez Esquivel S."/>
        </authorList>
    </citation>
    <scope>NUCLEOTIDE SEQUENCE [LARGE SCALE GENOMIC DNA]</scope>
    <source>
        <strain evidence="2 3">NF3</strain>
    </source>
</reference>
<dbReference type="EMBL" id="MWQN01000001">
    <property type="protein sequence ID" value="OPC85297.1"/>
    <property type="molecule type" value="Genomic_DNA"/>
</dbReference>
<dbReference type="Gene3D" id="1.20.120.520">
    <property type="entry name" value="nmb1532 protein domain like"/>
    <property type="match status" value="1"/>
</dbReference>